<proteinExistence type="inferred from homology"/>
<dbReference type="GO" id="GO:0006020">
    <property type="term" value="P:inositol metabolic process"/>
    <property type="evidence" value="ECO:0007669"/>
    <property type="project" value="TreeGrafter"/>
</dbReference>
<keyword evidence="6" id="KW-1185">Reference proteome</keyword>
<keyword evidence="2 4" id="KW-0479">Metal-binding</keyword>
<reference evidence="6" key="1">
    <citation type="submission" date="2019-12" db="EMBL/GenBank/DDBJ databases">
        <title>Complete genome of Terracaulis silvestris 0127_4.</title>
        <authorList>
            <person name="Vieira S."/>
            <person name="Riedel T."/>
            <person name="Sproer C."/>
            <person name="Pascual J."/>
            <person name="Boedeker C."/>
            <person name="Overmann J."/>
        </authorList>
    </citation>
    <scope>NUCLEOTIDE SEQUENCE [LARGE SCALE GENOMIC DNA]</scope>
    <source>
        <strain evidence="6">0127_4</strain>
    </source>
</reference>
<dbReference type="RefSeq" id="WP_158765432.1">
    <property type="nucleotide sequence ID" value="NZ_CP047045.1"/>
</dbReference>
<comment type="cofactor">
    <cofactor evidence="4">
        <name>Mg(2+)</name>
        <dbReference type="ChEBI" id="CHEBI:18420"/>
    </cofactor>
</comment>
<dbReference type="PANTHER" id="PTHR20854:SF4">
    <property type="entry name" value="INOSITOL-1-MONOPHOSPHATASE-RELATED"/>
    <property type="match status" value="1"/>
</dbReference>
<evidence type="ECO:0000256" key="2">
    <source>
        <dbReference type="ARBA" id="ARBA00022723"/>
    </source>
</evidence>
<evidence type="ECO:0000256" key="4">
    <source>
        <dbReference type="PIRSR" id="PIRSR600760-2"/>
    </source>
</evidence>
<dbReference type="GO" id="GO:0007165">
    <property type="term" value="P:signal transduction"/>
    <property type="evidence" value="ECO:0007669"/>
    <property type="project" value="TreeGrafter"/>
</dbReference>
<keyword evidence="3 4" id="KW-0460">Magnesium</keyword>
<dbReference type="KEGG" id="tsv:DSM104635_01317"/>
<dbReference type="AlphaFoldDB" id="A0A6I6MME1"/>
<dbReference type="InterPro" id="IPR000760">
    <property type="entry name" value="Inositol_monophosphatase-like"/>
</dbReference>
<sequence length="270" mass="29041">MTLQSAASELSLLEEAAREAGALARSLLLKPLEVQSKGAAGPVTNVDFAVDAFLEEKLLGARPDYGWLSEETPDQPIRRIGKARTFMIDPIDGTAAMIGRAPQWTISIGIVEGERAFAGAVYNPMTDEMFVGAISHGATLNGRPAHVTTTDKLEGARMIAQLFRFTPKRWPTPWPKMDVIERQSIAYRMALVAAGLGDAALLFGFKHEWDIAAGAALVEAAGGVVTDLWGEPLRFNQYPARAPGVALSGAALHPLLIERSRAFPDPRATP</sequence>
<keyword evidence="5" id="KW-0378">Hydrolase</keyword>
<dbReference type="Gene3D" id="3.40.190.80">
    <property type="match status" value="1"/>
</dbReference>
<dbReference type="Pfam" id="PF00459">
    <property type="entry name" value="Inositol_P"/>
    <property type="match status" value="1"/>
</dbReference>
<organism evidence="5 6">
    <name type="scientific">Terricaulis silvestris</name>
    <dbReference type="NCBI Taxonomy" id="2686094"/>
    <lineage>
        <taxon>Bacteria</taxon>
        <taxon>Pseudomonadati</taxon>
        <taxon>Pseudomonadota</taxon>
        <taxon>Alphaproteobacteria</taxon>
        <taxon>Caulobacterales</taxon>
        <taxon>Caulobacteraceae</taxon>
        <taxon>Terricaulis</taxon>
    </lineage>
</organism>
<protein>
    <submittedName>
        <fullName evidence="5">Inositol-1-monophosphatase</fullName>
        <ecNumber evidence="5">3.1.3.25</ecNumber>
    </submittedName>
</protein>
<evidence type="ECO:0000313" key="5">
    <source>
        <dbReference type="EMBL" id="QGZ94498.1"/>
    </source>
</evidence>
<dbReference type="GO" id="GO:0046872">
    <property type="term" value="F:metal ion binding"/>
    <property type="evidence" value="ECO:0007669"/>
    <property type="project" value="UniProtKB-KW"/>
</dbReference>
<feature type="binding site" evidence="4">
    <location>
        <position position="91"/>
    </location>
    <ligand>
        <name>Mg(2+)</name>
        <dbReference type="ChEBI" id="CHEBI:18420"/>
        <label>1</label>
        <note>catalytic</note>
    </ligand>
</feature>
<dbReference type="EMBL" id="CP047045">
    <property type="protein sequence ID" value="QGZ94498.1"/>
    <property type="molecule type" value="Genomic_DNA"/>
</dbReference>
<dbReference type="PROSITE" id="PS00630">
    <property type="entry name" value="IMP_2"/>
    <property type="match status" value="1"/>
</dbReference>
<dbReference type="SUPFAM" id="SSF56655">
    <property type="entry name" value="Carbohydrate phosphatase"/>
    <property type="match status" value="1"/>
</dbReference>
<evidence type="ECO:0000313" key="6">
    <source>
        <dbReference type="Proteomes" id="UP000431269"/>
    </source>
</evidence>
<dbReference type="Proteomes" id="UP000431269">
    <property type="component" value="Chromosome"/>
</dbReference>
<comment type="similarity">
    <text evidence="1">Belongs to the inositol monophosphatase superfamily.</text>
</comment>
<evidence type="ECO:0000256" key="1">
    <source>
        <dbReference type="ARBA" id="ARBA00009759"/>
    </source>
</evidence>
<dbReference type="PRINTS" id="PR00377">
    <property type="entry name" value="IMPHPHTASES"/>
</dbReference>
<feature type="binding site" evidence="4">
    <location>
        <position position="70"/>
    </location>
    <ligand>
        <name>Mg(2+)</name>
        <dbReference type="ChEBI" id="CHEBI:18420"/>
        <label>1</label>
        <note>catalytic</note>
    </ligand>
</feature>
<dbReference type="GO" id="GO:0046854">
    <property type="term" value="P:phosphatidylinositol phosphate biosynthetic process"/>
    <property type="evidence" value="ECO:0007669"/>
    <property type="project" value="InterPro"/>
</dbReference>
<dbReference type="EC" id="3.1.3.25" evidence="5"/>
<dbReference type="InterPro" id="IPR020550">
    <property type="entry name" value="Inositol_monophosphatase_CS"/>
</dbReference>
<feature type="binding site" evidence="4">
    <location>
        <position position="210"/>
    </location>
    <ligand>
        <name>Mg(2+)</name>
        <dbReference type="ChEBI" id="CHEBI:18420"/>
        <label>1</label>
        <note>catalytic</note>
    </ligand>
</feature>
<dbReference type="Gene3D" id="3.30.540.10">
    <property type="entry name" value="Fructose-1,6-Bisphosphatase, subunit A, domain 1"/>
    <property type="match status" value="1"/>
</dbReference>
<feature type="binding site" evidence="4">
    <location>
        <position position="89"/>
    </location>
    <ligand>
        <name>Mg(2+)</name>
        <dbReference type="ChEBI" id="CHEBI:18420"/>
        <label>1</label>
        <note>catalytic</note>
    </ligand>
</feature>
<accession>A0A6I6MME1</accession>
<gene>
    <name evidence="5" type="primary">suhB_3</name>
    <name evidence="5" type="ORF">DSM104635_01317</name>
</gene>
<evidence type="ECO:0000256" key="3">
    <source>
        <dbReference type="ARBA" id="ARBA00022842"/>
    </source>
</evidence>
<dbReference type="GO" id="GO:0008934">
    <property type="term" value="F:inositol monophosphate 1-phosphatase activity"/>
    <property type="evidence" value="ECO:0007669"/>
    <property type="project" value="TreeGrafter"/>
</dbReference>
<dbReference type="PANTHER" id="PTHR20854">
    <property type="entry name" value="INOSITOL MONOPHOSPHATASE"/>
    <property type="match status" value="1"/>
</dbReference>
<name>A0A6I6MME1_9CAUL</name>
<feature type="binding site" evidence="4">
    <location>
        <position position="92"/>
    </location>
    <ligand>
        <name>Mg(2+)</name>
        <dbReference type="ChEBI" id="CHEBI:18420"/>
        <label>1</label>
        <note>catalytic</note>
    </ligand>
</feature>